<dbReference type="Pfam" id="PF21983">
    <property type="entry name" value="NikA-like"/>
    <property type="match status" value="1"/>
</dbReference>
<evidence type="ECO:0000313" key="1">
    <source>
        <dbReference type="EMBL" id="OIR02764.1"/>
    </source>
</evidence>
<name>A0A1J5SM51_9ZZZZ</name>
<dbReference type="GO" id="GO:0006355">
    <property type="term" value="P:regulation of DNA-templated transcription"/>
    <property type="evidence" value="ECO:0007669"/>
    <property type="project" value="InterPro"/>
</dbReference>
<dbReference type="InterPro" id="IPR053842">
    <property type="entry name" value="NikA-like"/>
</dbReference>
<dbReference type="SUPFAM" id="SSF47598">
    <property type="entry name" value="Ribbon-helix-helix"/>
    <property type="match status" value="1"/>
</dbReference>
<dbReference type="EMBL" id="MLJW01000072">
    <property type="protein sequence ID" value="OIR02764.1"/>
    <property type="molecule type" value="Genomic_DNA"/>
</dbReference>
<protein>
    <recommendedName>
        <fullName evidence="2">Ribbon-helix-helix protein CopG domain-containing protein</fullName>
    </recommendedName>
</protein>
<sequence length="80" mass="8938">MASHQIQFRVDLERWQQIAEAAKAEGMNISDYARWCLVQHANHAALEARVSAAEAAIIQTFKGDLKKVADYLASRLPVKS</sequence>
<dbReference type="InterPro" id="IPR010985">
    <property type="entry name" value="Ribbon_hlx_hlx"/>
</dbReference>
<dbReference type="AlphaFoldDB" id="A0A1J5SM51"/>
<evidence type="ECO:0008006" key="2">
    <source>
        <dbReference type="Google" id="ProtNLM"/>
    </source>
</evidence>
<accession>A0A1J5SM51</accession>
<comment type="caution">
    <text evidence="1">The sequence shown here is derived from an EMBL/GenBank/DDBJ whole genome shotgun (WGS) entry which is preliminary data.</text>
</comment>
<organism evidence="1">
    <name type="scientific">mine drainage metagenome</name>
    <dbReference type="NCBI Taxonomy" id="410659"/>
    <lineage>
        <taxon>unclassified sequences</taxon>
        <taxon>metagenomes</taxon>
        <taxon>ecological metagenomes</taxon>
    </lineage>
</organism>
<reference evidence="1" key="1">
    <citation type="submission" date="2016-10" db="EMBL/GenBank/DDBJ databases">
        <title>Sequence of Gallionella enrichment culture.</title>
        <authorList>
            <person name="Poehlein A."/>
            <person name="Muehling M."/>
            <person name="Daniel R."/>
        </authorList>
    </citation>
    <scope>NUCLEOTIDE SEQUENCE</scope>
</reference>
<proteinExistence type="predicted"/>
<gene>
    <name evidence="1" type="ORF">GALL_152180</name>
</gene>